<dbReference type="Pfam" id="PF00042">
    <property type="entry name" value="Globin"/>
    <property type="match status" value="1"/>
</dbReference>
<dbReference type="OrthoDB" id="5820458at2759"/>
<keyword evidence="8" id="KW-0812">Transmembrane</keyword>
<evidence type="ECO:0000313" key="10">
    <source>
        <dbReference type="EMBL" id="CAD6187057.1"/>
    </source>
</evidence>
<evidence type="ECO:0000259" key="9">
    <source>
        <dbReference type="PROSITE" id="PS01033"/>
    </source>
</evidence>
<proteinExistence type="inferred from homology"/>
<keyword evidence="8" id="KW-1133">Transmembrane helix</keyword>
<dbReference type="GO" id="GO:0020037">
    <property type="term" value="F:heme binding"/>
    <property type="evidence" value="ECO:0007669"/>
    <property type="project" value="InterPro"/>
</dbReference>
<feature type="binding site" description="proximal binding residue" evidence="6">
    <location>
        <position position="101"/>
    </location>
    <ligand>
        <name>heme</name>
        <dbReference type="ChEBI" id="CHEBI:30413"/>
    </ligand>
    <ligandPart>
        <name>Fe</name>
        <dbReference type="ChEBI" id="CHEBI:18248"/>
    </ligandPart>
</feature>
<accession>A0A8S1GTZ6</accession>
<dbReference type="InterPro" id="IPR044399">
    <property type="entry name" value="Mb-like_M"/>
</dbReference>
<dbReference type="Gene3D" id="1.10.490.10">
    <property type="entry name" value="Globins"/>
    <property type="match status" value="1"/>
</dbReference>
<evidence type="ECO:0000256" key="5">
    <source>
        <dbReference type="ARBA" id="ARBA00023004"/>
    </source>
</evidence>
<keyword evidence="8" id="KW-0472">Membrane</keyword>
<dbReference type="SUPFAM" id="SSF46458">
    <property type="entry name" value="Globin-like"/>
    <property type="match status" value="1"/>
</dbReference>
<evidence type="ECO:0000256" key="6">
    <source>
        <dbReference type="PIRSR" id="PIRSR002026-1"/>
    </source>
</evidence>
<reference evidence="10" key="1">
    <citation type="submission" date="2020-10" db="EMBL/GenBank/DDBJ databases">
        <authorList>
            <person name="Kikuchi T."/>
        </authorList>
    </citation>
    <scope>NUCLEOTIDE SEQUENCE</scope>
    <source>
        <strain evidence="10">NKZ352</strain>
    </source>
</reference>
<dbReference type="EMBL" id="CAJGYM010000005">
    <property type="protein sequence ID" value="CAD6187057.1"/>
    <property type="molecule type" value="Genomic_DNA"/>
</dbReference>
<name>A0A8S1GTZ6_9PELO</name>
<keyword evidence="5 6" id="KW-0408">Iron</keyword>
<comment type="similarity">
    <text evidence="7">Belongs to the globin family.</text>
</comment>
<evidence type="ECO:0000313" key="11">
    <source>
        <dbReference type="Proteomes" id="UP000835052"/>
    </source>
</evidence>
<dbReference type="Proteomes" id="UP000835052">
    <property type="component" value="Unassembled WGS sequence"/>
</dbReference>
<dbReference type="PROSITE" id="PS01033">
    <property type="entry name" value="GLOBIN"/>
    <property type="match status" value="1"/>
</dbReference>
<keyword evidence="2 7" id="KW-0349">Heme</keyword>
<keyword evidence="4 6" id="KW-0479">Metal-binding</keyword>
<evidence type="ECO:0000256" key="1">
    <source>
        <dbReference type="ARBA" id="ARBA00022448"/>
    </source>
</evidence>
<evidence type="ECO:0000256" key="3">
    <source>
        <dbReference type="ARBA" id="ARBA00022621"/>
    </source>
</evidence>
<evidence type="ECO:0000256" key="7">
    <source>
        <dbReference type="RuleBase" id="RU000356"/>
    </source>
</evidence>
<evidence type="ECO:0000256" key="4">
    <source>
        <dbReference type="ARBA" id="ARBA00022723"/>
    </source>
</evidence>
<dbReference type="GO" id="GO:0005506">
    <property type="term" value="F:iron ion binding"/>
    <property type="evidence" value="ECO:0007669"/>
    <property type="project" value="InterPro"/>
</dbReference>
<evidence type="ECO:0000256" key="8">
    <source>
        <dbReference type="SAM" id="Phobius"/>
    </source>
</evidence>
<dbReference type="InterPro" id="IPR012085">
    <property type="entry name" value="Globin_nematode"/>
</dbReference>
<feature type="domain" description="Globin" evidence="9">
    <location>
        <begin position="1"/>
        <end position="152"/>
    </location>
</feature>
<keyword evidence="3 7" id="KW-0561">Oxygen transport</keyword>
<dbReference type="GO" id="GO:0019825">
    <property type="term" value="F:oxygen binding"/>
    <property type="evidence" value="ECO:0007669"/>
    <property type="project" value="InterPro"/>
</dbReference>
<dbReference type="AlphaFoldDB" id="A0A8S1GTZ6"/>
<organism evidence="10 11">
    <name type="scientific">Caenorhabditis auriculariae</name>
    <dbReference type="NCBI Taxonomy" id="2777116"/>
    <lineage>
        <taxon>Eukaryota</taxon>
        <taxon>Metazoa</taxon>
        <taxon>Ecdysozoa</taxon>
        <taxon>Nematoda</taxon>
        <taxon>Chromadorea</taxon>
        <taxon>Rhabditida</taxon>
        <taxon>Rhabditina</taxon>
        <taxon>Rhabditomorpha</taxon>
        <taxon>Rhabditoidea</taxon>
        <taxon>Rhabditidae</taxon>
        <taxon>Peloderinae</taxon>
        <taxon>Caenorhabditis</taxon>
    </lineage>
</organism>
<dbReference type="InterPro" id="IPR009050">
    <property type="entry name" value="Globin-like_sf"/>
</dbReference>
<protein>
    <recommendedName>
        <fullName evidence="9">Globin domain-containing protein</fullName>
    </recommendedName>
</protein>
<keyword evidence="11" id="KW-1185">Reference proteome</keyword>
<feature type="transmembrane region" description="Helical" evidence="8">
    <location>
        <begin position="109"/>
        <end position="128"/>
    </location>
</feature>
<sequence>MTMDRQKVVDLCKASLEDVMVGNDEKGVQNGKDFYKFFFTNYPDLRVYFKGAEKYTADDVQKFCRFAKQGQRILLSVHTVVRLYTDEAVFLGHIRETVNRHRQYKMDPALWLAFFTVFTGFLADRGSLTDEQRAAWMQLGKDFDAECQRHLKENDLPHV</sequence>
<dbReference type="CDD" id="cd01040">
    <property type="entry name" value="Mb-like"/>
    <property type="match status" value="1"/>
</dbReference>
<dbReference type="GO" id="GO:0005344">
    <property type="term" value="F:oxygen carrier activity"/>
    <property type="evidence" value="ECO:0007669"/>
    <property type="project" value="UniProtKB-KW"/>
</dbReference>
<evidence type="ECO:0000256" key="2">
    <source>
        <dbReference type="ARBA" id="ARBA00022617"/>
    </source>
</evidence>
<comment type="caution">
    <text evidence="10">The sequence shown here is derived from an EMBL/GenBank/DDBJ whole genome shotgun (WGS) entry which is preliminary data.</text>
</comment>
<keyword evidence="1 7" id="KW-0813">Transport</keyword>
<dbReference type="InterPro" id="IPR012292">
    <property type="entry name" value="Globin/Proto"/>
</dbReference>
<dbReference type="PIRSF" id="PIRSF002026">
    <property type="entry name" value="Nematode_globin"/>
    <property type="match status" value="1"/>
</dbReference>
<dbReference type="InterPro" id="IPR000971">
    <property type="entry name" value="Globin"/>
</dbReference>
<gene>
    <name evidence="10" type="ORF">CAUJ_LOCUS2976</name>
</gene>